<feature type="domain" description="Diphthamide synthase" evidence="13">
    <location>
        <begin position="1"/>
        <end position="238"/>
    </location>
</feature>
<evidence type="ECO:0000313" key="15">
    <source>
        <dbReference type="Proteomes" id="UP000820818"/>
    </source>
</evidence>
<dbReference type="Gene3D" id="3.40.50.620">
    <property type="entry name" value="HUPs"/>
    <property type="match status" value="1"/>
</dbReference>
<dbReference type="FunFam" id="3.90.1490.10:FF:000001">
    <property type="entry name" value="Diphthine--ammonia ligase"/>
    <property type="match status" value="1"/>
</dbReference>
<dbReference type="PANTHER" id="PTHR12196:SF2">
    <property type="entry name" value="DIPHTHINE--AMMONIA LIGASE"/>
    <property type="match status" value="1"/>
</dbReference>
<evidence type="ECO:0000256" key="10">
    <source>
        <dbReference type="ARBA" id="ARBA00031552"/>
    </source>
</evidence>
<dbReference type="InterPro" id="IPR030662">
    <property type="entry name" value="DPH6/MJ0570"/>
</dbReference>
<dbReference type="SUPFAM" id="SSF52402">
    <property type="entry name" value="Adenine nucleotide alpha hydrolases-like"/>
    <property type="match status" value="1"/>
</dbReference>
<keyword evidence="15" id="KW-1185">Reference proteome</keyword>
<dbReference type="InterPro" id="IPR014729">
    <property type="entry name" value="Rossmann-like_a/b/a_fold"/>
</dbReference>
<dbReference type="FunFam" id="3.40.50.620:FF:000069">
    <property type="entry name" value="diphthine--ammonia ligase"/>
    <property type="match status" value="1"/>
</dbReference>
<comment type="catalytic activity">
    <reaction evidence="12">
        <text>diphthine-[translation elongation factor 2] + NH4(+) + ATP = diphthamide-[translation elongation factor 2] + AMP + diphosphate + H(+)</text>
        <dbReference type="Rhea" id="RHEA:19753"/>
        <dbReference type="Rhea" id="RHEA-COMP:10172"/>
        <dbReference type="Rhea" id="RHEA-COMP:10174"/>
        <dbReference type="ChEBI" id="CHEBI:15378"/>
        <dbReference type="ChEBI" id="CHEBI:16692"/>
        <dbReference type="ChEBI" id="CHEBI:28938"/>
        <dbReference type="ChEBI" id="CHEBI:30616"/>
        <dbReference type="ChEBI" id="CHEBI:33019"/>
        <dbReference type="ChEBI" id="CHEBI:82696"/>
        <dbReference type="ChEBI" id="CHEBI:456215"/>
        <dbReference type="EC" id="6.3.1.14"/>
    </reaction>
</comment>
<dbReference type="EMBL" id="WJBH02000003">
    <property type="protein sequence ID" value="KAI9562364.1"/>
    <property type="molecule type" value="Genomic_DNA"/>
</dbReference>
<dbReference type="GO" id="GO:0017183">
    <property type="term" value="P:protein histidyl modification to diphthamide"/>
    <property type="evidence" value="ECO:0007669"/>
    <property type="project" value="TreeGrafter"/>
</dbReference>
<evidence type="ECO:0000256" key="5">
    <source>
        <dbReference type="ARBA" id="ARBA00022598"/>
    </source>
</evidence>
<dbReference type="GO" id="GO:0005524">
    <property type="term" value="F:ATP binding"/>
    <property type="evidence" value="ECO:0007669"/>
    <property type="project" value="UniProtKB-KW"/>
</dbReference>
<evidence type="ECO:0000256" key="11">
    <source>
        <dbReference type="ARBA" id="ARBA00032849"/>
    </source>
</evidence>
<dbReference type="CDD" id="cd06156">
    <property type="entry name" value="eu_AANH_C_2"/>
    <property type="match status" value="1"/>
</dbReference>
<name>A0AAD5PZU2_9CRUS</name>
<proteinExistence type="inferred from homology"/>
<dbReference type="Pfam" id="PF01042">
    <property type="entry name" value="Ribonuc_L-PSP"/>
    <property type="match status" value="2"/>
</dbReference>
<dbReference type="PANTHER" id="PTHR12196">
    <property type="entry name" value="DOMAIN OF UNKNOWN FUNCTION 71 DUF71 -CONTAINING PROTEIN"/>
    <property type="match status" value="1"/>
</dbReference>
<protein>
    <recommendedName>
        <fullName evidence="4">Diphthine--ammonia ligase</fullName>
        <ecNumber evidence="3">6.3.1.14</ecNumber>
    </recommendedName>
    <alternativeName>
        <fullName evidence="9">ATP-binding domain-containing protein 4</fullName>
    </alternativeName>
    <alternativeName>
        <fullName evidence="8">Diphthamide synthase</fullName>
    </alternativeName>
    <alternativeName>
        <fullName evidence="10">Diphthamide synthetase</fullName>
    </alternativeName>
    <alternativeName>
        <fullName evidence="11">Protein DPH6 homolog</fullName>
    </alternativeName>
</protein>
<keyword evidence="6" id="KW-0547">Nucleotide-binding</keyword>
<comment type="pathway">
    <text evidence="1">Protein modification; peptidyl-diphthamide biosynthesis.</text>
</comment>
<keyword evidence="5 14" id="KW-0436">Ligase</keyword>
<dbReference type="Proteomes" id="UP000820818">
    <property type="component" value="Linkage Group LG3"/>
</dbReference>
<dbReference type="EC" id="6.3.1.14" evidence="3"/>
<reference evidence="14 15" key="1">
    <citation type="submission" date="2022-05" db="EMBL/GenBank/DDBJ databases">
        <title>A multi-omics perspective on studying reproductive biology in Daphnia sinensis.</title>
        <authorList>
            <person name="Jia J."/>
        </authorList>
    </citation>
    <scope>NUCLEOTIDE SEQUENCE [LARGE SCALE GENOMIC DNA]</scope>
    <source>
        <strain evidence="14 15">WSL</strain>
    </source>
</reference>
<organism evidence="14 15">
    <name type="scientific">Daphnia sinensis</name>
    <dbReference type="NCBI Taxonomy" id="1820382"/>
    <lineage>
        <taxon>Eukaryota</taxon>
        <taxon>Metazoa</taxon>
        <taxon>Ecdysozoa</taxon>
        <taxon>Arthropoda</taxon>
        <taxon>Crustacea</taxon>
        <taxon>Branchiopoda</taxon>
        <taxon>Diplostraca</taxon>
        <taxon>Cladocera</taxon>
        <taxon>Anomopoda</taxon>
        <taxon>Daphniidae</taxon>
        <taxon>Daphnia</taxon>
        <taxon>Daphnia similis group</taxon>
    </lineage>
</organism>
<dbReference type="CDD" id="cd01994">
    <property type="entry name" value="AANH_PF0828-like"/>
    <property type="match status" value="1"/>
</dbReference>
<evidence type="ECO:0000256" key="8">
    <source>
        <dbReference type="ARBA" id="ARBA00029814"/>
    </source>
</evidence>
<evidence type="ECO:0000256" key="2">
    <source>
        <dbReference type="ARBA" id="ARBA00008496"/>
    </source>
</evidence>
<dbReference type="InterPro" id="IPR035959">
    <property type="entry name" value="RutC-like_sf"/>
</dbReference>
<dbReference type="Pfam" id="PF01902">
    <property type="entry name" value="Diphthami_syn_2"/>
    <property type="match status" value="1"/>
</dbReference>
<evidence type="ECO:0000256" key="1">
    <source>
        <dbReference type="ARBA" id="ARBA00005156"/>
    </source>
</evidence>
<sequence length="644" mass="70806">MRTVALISGGKDSCYNILQCIAAGHEIVALANLHPPNNNDCGYNTATVDEMDSYMYQTVGHDAIALYSEATGIPLYRETIRGKSVQQGSDYKFSGPEDEVEDLYRLLSHVKETKAVEAVSVGAILSNYQRVRVENVCGRLGLVSLSYLWQRDQEELLEEMIGSGMNAILIKVAALGLDPKKHLGRSIQQCQNELTELKGKFGLNVCGEGGEYETLTLDCPIFKKMIVVEESEIVPHSKDPFAPVAYLKFPKLSLADKDPSSTLGLNLIRKPEDFCRFELDSHDDEKSQEASPLDHVFKKADVVPFLGSSQTNSGIIFISGLVVDSESDFQNVMNILQGIIENHGSNMKAVLSVCLYIRDMADYPRINTVYGQYFDLNPPARVCVEVPIACYAVIEATVTLSVDLKRSLHVQSISHWAPANIGPYSQCVATGDLLAMSGQIGLIPGSMSLPKPANFVAECRLALRHVTRVLCVMDGNVSLFKALQVVCFVCDAIHIAVAKMLWTEYGGDPDQPIAFVVTRNLPRNALVEWQVWTHRIKGSTEKLTVMVSPSKQAGHVYVTKCGEATALLCQLSNIPADTKEWSTLYQRLAQQLGQNHALRIFYKSGNDFQSEMLSNIVPESIATTLIPVCGLEPEHAALICGINV</sequence>
<keyword evidence="7" id="KW-0067">ATP-binding</keyword>
<evidence type="ECO:0000313" key="14">
    <source>
        <dbReference type="EMBL" id="KAI9562364.1"/>
    </source>
</evidence>
<dbReference type="AlphaFoldDB" id="A0AAD5PZU2"/>
<evidence type="ECO:0000256" key="7">
    <source>
        <dbReference type="ARBA" id="ARBA00022840"/>
    </source>
</evidence>
<evidence type="ECO:0000256" key="12">
    <source>
        <dbReference type="ARBA" id="ARBA00048108"/>
    </source>
</evidence>
<comment type="similarity">
    <text evidence="2">Belongs to the Diphthine--ammonia ligase family.</text>
</comment>
<dbReference type="InterPro" id="IPR002761">
    <property type="entry name" value="Diphthami_syn_dom"/>
</dbReference>
<dbReference type="InterPro" id="IPR006175">
    <property type="entry name" value="YjgF/YER057c/UK114"/>
</dbReference>
<evidence type="ECO:0000256" key="3">
    <source>
        <dbReference type="ARBA" id="ARBA00012089"/>
    </source>
</evidence>
<accession>A0AAD5PZU2</accession>
<evidence type="ECO:0000256" key="6">
    <source>
        <dbReference type="ARBA" id="ARBA00022741"/>
    </source>
</evidence>
<dbReference type="GO" id="GO:0017178">
    <property type="term" value="F:diphthine-ammonia ligase activity"/>
    <property type="evidence" value="ECO:0007669"/>
    <property type="project" value="UniProtKB-EC"/>
</dbReference>
<dbReference type="NCBIfam" id="TIGR00290">
    <property type="entry name" value="MJ0570_dom"/>
    <property type="match status" value="1"/>
</dbReference>
<dbReference type="Gene3D" id="3.30.1330.40">
    <property type="entry name" value="RutC-like"/>
    <property type="match status" value="2"/>
</dbReference>
<gene>
    <name evidence="14" type="ORF">GHT06_013329</name>
</gene>
<dbReference type="SUPFAM" id="SSF55298">
    <property type="entry name" value="YjgF-like"/>
    <property type="match status" value="2"/>
</dbReference>
<evidence type="ECO:0000259" key="13">
    <source>
        <dbReference type="Pfam" id="PF01902"/>
    </source>
</evidence>
<dbReference type="Gene3D" id="3.90.1490.10">
    <property type="entry name" value="putative n-type atp pyrophosphatase, domain 2"/>
    <property type="match status" value="1"/>
</dbReference>
<evidence type="ECO:0000256" key="4">
    <source>
        <dbReference type="ARBA" id="ARBA00018426"/>
    </source>
</evidence>
<comment type="caution">
    <text evidence="14">The sequence shown here is derived from an EMBL/GenBank/DDBJ whole genome shotgun (WGS) entry which is preliminary data.</text>
</comment>
<evidence type="ECO:0000256" key="9">
    <source>
        <dbReference type="ARBA" id="ARBA00031202"/>
    </source>
</evidence>